<dbReference type="RefSeq" id="WP_185076302.1">
    <property type="nucleotide sequence ID" value="NZ_JACHMB010000001.1"/>
</dbReference>
<protein>
    <recommendedName>
        <fullName evidence="4">Cyclophilin-like domain-containing protein</fullName>
    </recommendedName>
</protein>
<accession>A0A7W9GGG6</accession>
<dbReference type="AlphaFoldDB" id="A0A7W9GGG6"/>
<evidence type="ECO:0000313" key="3">
    <source>
        <dbReference type="Proteomes" id="UP000579153"/>
    </source>
</evidence>
<evidence type="ECO:0000313" key="2">
    <source>
        <dbReference type="EMBL" id="MBB5783354.1"/>
    </source>
</evidence>
<dbReference type="Proteomes" id="UP000579153">
    <property type="component" value="Unassembled WGS sequence"/>
</dbReference>
<name>A0A7W9GGG6_9ACTN</name>
<evidence type="ECO:0000256" key="1">
    <source>
        <dbReference type="SAM" id="MobiDB-lite"/>
    </source>
</evidence>
<evidence type="ECO:0008006" key="4">
    <source>
        <dbReference type="Google" id="ProtNLM"/>
    </source>
</evidence>
<feature type="region of interest" description="Disordered" evidence="1">
    <location>
        <begin position="1"/>
        <end position="25"/>
    </location>
</feature>
<reference evidence="2 3" key="1">
    <citation type="submission" date="2020-08" db="EMBL/GenBank/DDBJ databases">
        <title>Sequencing the genomes of 1000 actinobacteria strains.</title>
        <authorList>
            <person name="Klenk H.-P."/>
        </authorList>
    </citation>
    <scope>NUCLEOTIDE SEQUENCE [LARGE SCALE GENOMIC DNA]</scope>
    <source>
        <strain evidence="2 3">DSM 45507</strain>
    </source>
</reference>
<sequence>MALPRDREDRRAGPDGARVSRRRGGGRLRWTRPFALPERLITENSPGSATRAGALIHYAPRGNIGFIYRADGKHDDNVITHGAVESGMGRLELLERNPVYVELLNP</sequence>
<proteinExistence type="predicted"/>
<keyword evidence="3" id="KW-1185">Reference proteome</keyword>
<organism evidence="2 3">
    <name type="scientific">Nonomuraea jabiensis</name>
    <dbReference type="NCBI Taxonomy" id="882448"/>
    <lineage>
        <taxon>Bacteria</taxon>
        <taxon>Bacillati</taxon>
        <taxon>Actinomycetota</taxon>
        <taxon>Actinomycetes</taxon>
        <taxon>Streptosporangiales</taxon>
        <taxon>Streptosporangiaceae</taxon>
        <taxon>Nonomuraea</taxon>
    </lineage>
</organism>
<dbReference type="EMBL" id="JACHMB010000001">
    <property type="protein sequence ID" value="MBB5783354.1"/>
    <property type="molecule type" value="Genomic_DNA"/>
</dbReference>
<feature type="compositionally biased region" description="Basic and acidic residues" evidence="1">
    <location>
        <begin position="1"/>
        <end position="13"/>
    </location>
</feature>
<comment type="caution">
    <text evidence="2">The sequence shown here is derived from an EMBL/GenBank/DDBJ whole genome shotgun (WGS) entry which is preliminary data.</text>
</comment>
<gene>
    <name evidence="2" type="ORF">HD596_010110</name>
</gene>